<name>A0A2W0HBR4_9BACI</name>
<reference evidence="2 3" key="1">
    <citation type="submission" date="2017-10" db="EMBL/GenBank/DDBJ databases">
        <title>Bacillus sp. nov., a halophilic bacterium isolated from a Yangshapao Lake.</title>
        <authorList>
            <person name="Wang H."/>
        </authorList>
    </citation>
    <scope>NUCLEOTIDE SEQUENCE [LARGE SCALE GENOMIC DNA]</scope>
    <source>
        <strain evidence="2 3">YSP-3</strain>
    </source>
</reference>
<keyword evidence="3" id="KW-1185">Reference proteome</keyword>
<proteinExistence type="predicted"/>
<dbReference type="RefSeq" id="WP_110516544.1">
    <property type="nucleotide sequence ID" value="NZ_PDOF01000001.1"/>
</dbReference>
<evidence type="ECO:0000256" key="1">
    <source>
        <dbReference type="SAM" id="MobiDB-lite"/>
    </source>
</evidence>
<dbReference type="Proteomes" id="UP000248066">
    <property type="component" value="Unassembled WGS sequence"/>
</dbReference>
<dbReference type="OrthoDB" id="2944037at2"/>
<evidence type="ECO:0000313" key="2">
    <source>
        <dbReference type="EMBL" id="PYZ97450.1"/>
    </source>
</evidence>
<dbReference type="AlphaFoldDB" id="A0A2W0HBR4"/>
<gene>
    <name evidence="2" type="ORF">CR205_02305</name>
</gene>
<organism evidence="2 3">
    <name type="scientific">Alteribacter lacisalsi</name>
    <dbReference type="NCBI Taxonomy" id="2045244"/>
    <lineage>
        <taxon>Bacteria</taxon>
        <taxon>Bacillati</taxon>
        <taxon>Bacillota</taxon>
        <taxon>Bacilli</taxon>
        <taxon>Bacillales</taxon>
        <taxon>Bacillaceae</taxon>
        <taxon>Alteribacter</taxon>
    </lineage>
</organism>
<comment type="caution">
    <text evidence="2">The sequence shown here is derived from an EMBL/GenBank/DDBJ whole genome shotgun (WGS) entry which is preliminary data.</text>
</comment>
<sequence>MAEKEEQRPPMSFFDQMMFGGPRPDSGEEDSTKSHGTGDQPEGQGGSWLFGGWGTPVINEETQAEKDSASGDDPLADEEEPTQEEIEQMERTLEQIEAVMNFAHAMKPYIKHLSPVWDALKKFANSPEPAGNGKSSVRKKADS</sequence>
<feature type="region of interest" description="Disordered" evidence="1">
    <location>
        <begin position="123"/>
        <end position="143"/>
    </location>
</feature>
<protein>
    <submittedName>
        <fullName evidence="2">Uncharacterized protein</fullName>
    </submittedName>
</protein>
<accession>A0A2W0HBR4</accession>
<evidence type="ECO:0000313" key="3">
    <source>
        <dbReference type="Proteomes" id="UP000248066"/>
    </source>
</evidence>
<feature type="region of interest" description="Disordered" evidence="1">
    <location>
        <begin position="1"/>
        <end position="88"/>
    </location>
</feature>
<feature type="compositionally biased region" description="Acidic residues" evidence="1">
    <location>
        <begin position="74"/>
        <end position="87"/>
    </location>
</feature>
<dbReference type="EMBL" id="PDOF01000001">
    <property type="protein sequence ID" value="PYZ97450.1"/>
    <property type="molecule type" value="Genomic_DNA"/>
</dbReference>
<feature type="compositionally biased region" description="Gly residues" evidence="1">
    <location>
        <begin position="43"/>
        <end position="54"/>
    </location>
</feature>